<dbReference type="Pfam" id="PF06541">
    <property type="entry name" value="ABC_trans_CmpB"/>
    <property type="match status" value="1"/>
</dbReference>
<feature type="transmembrane region" description="Helical" evidence="1">
    <location>
        <begin position="122"/>
        <end position="140"/>
    </location>
</feature>
<sequence length="248" mass="28675">MYTVLSLSFIFFMGSVAGWVLELFFRRFFSSANPERKWINPGFCTGPYVPLYGLGLCAVYLIVSLEQYSTLESVALTRALLFLGGAAAMTVIEYLAGLLSLKVLKVRLWDYSNQWGNIQGLICPKFSLAWAVLVAVYYFAVHPYILGAVDWLARNLAFSFVIGFFYGVFVIDMAHSVQLVYRLKRFAEENGVIVRYERLKAHIRAERERAKERYRFFQPFKSAGDITEHLREMRGELEERINARKRRK</sequence>
<comment type="caution">
    <text evidence="2">The sequence shown here is derived from an EMBL/GenBank/DDBJ whole genome shotgun (WGS) entry which is preliminary data.</text>
</comment>
<dbReference type="AlphaFoldDB" id="A0A9D1CT59"/>
<evidence type="ECO:0000313" key="3">
    <source>
        <dbReference type="Proteomes" id="UP000824262"/>
    </source>
</evidence>
<feature type="transmembrane region" description="Helical" evidence="1">
    <location>
        <begin position="152"/>
        <end position="174"/>
    </location>
</feature>
<proteinExistence type="predicted"/>
<feature type="transmembrane region" description="Helical" evidence="1">
    <location>
        <begin position="6"/>
        <end position="25"/>
    </location>
</feature>
<name>A0A9D1CT59_9FIRM</name>
<dbReference type="InterPro" id="IPR010540">
    <property type="entry name" value="CmpB_TMEM229"/>
</dbReference>
<evidence type="ECO:0000256" key="1">
    <source>
        <dbReference type="SAM" id="Phobius"/>
    </source>
</evidence>
<protein>
    <submittedName>
        <fullName evidence="2">ABC transporter permease</fullName>
    </submittedName>
</protein>
<accession>A0A9D1CT59</accession>
<feature type="transmembrane region" description="Helical" evidence="1">
    <location>
        <begin position="75"/>
        <end position="101"/>
    </location>
</feature>
<gene>
    <name evidence="2" type="ORF">IAB77_02190</name>
</gene>
<evidence type="ECO:0000313" key="2">
    <source>
        <dbReference type="EMBL" id="HIQ78050.1"/>
    </source>
</evidence>
<dbReference type="EMBL" id="DVGA01000028">
    <property type="protein sequence ID" value="HIQ78050.1"/>
    <property type="molecule type" value="Genomic_DNA"/>
</dbReference>
<keyword evidence="1" id="KW-0472">Membrane</keyword>
<feature type="transmembrane region" description="Helical" evidence="1">
    <location>
        <begin position="46"/>
        <end position="63"/>
    </location>
</feature>
<reference evidence="2" key="2">
    <citation type="journal article" date="2021" name="PeerJ">
        <title>Extensive microbial diversity within the chicken gut microbiome revealed by metagenomics and culture.</title>
        <authorList>
            <person name="Gilroy R."/>
            <person name="Ravi A."/>
            <person name="Getino M."/>
            <person name="Pursley I."/>
            <person name="Horton D.L."/>
            <person name="Alikhan N.F."/>
            <person name="Baker D."/>
            <person name="Gharbi K."/>
            <person name="Hall N."/>
            <person name="Watson M."/>
            <person name="Adriaenssens E.M."/>
            <person name="Foster-Nyarko E."/>
            <person name="Jarju S."/>
            <person name="Secka A."/>
            <person name="Antonio M."/>
            <person name="Oren A."/>
            <person name="Chaudhuri R.R."/>
            <person name="La Ragione R."/>
            <person name="Hildebrand F."/>
            <person name="Pallen M.J."/>
        </authorList>
    </citation>
    <scope>NUCLEOTIDE SEQUENCE</scope>
    <source>
        <strain evidence="2">ChiBcolR7-354</strain>
    </source>
</reference>
<organism evidence="2 3">
    <name type="scientific">Candidatus Scatomorpha intestinavium</name>
    <dbReference type="NCBI Taxonomy" id="2840922"/>
    <lineage>
        <taxon>Bacteria</taxon>
        <taxon>Bacillati</taxon>
        <taxon>Bacillota</taxon>
        <taxon>Clostridia</taxon>
        <taxon>Eubacteriales</taxon>
        <taxon>Candidatus Scatomorpha</taxon>
    </lineage>
</organism>
<reference evidence="2" key="1">
    <citation type="submission" date="2020-10" db="EMBL/GenBank/DDBJ databases">
        <authorList>
            <person name="Gilroy R."/>
        </authorList>
    </citation>
    <scope>NUCLEOTIDE SEQUENCE</scope>
    <source>
        <strain evidence="2">ChiBcolR7-354</strain>
    </source>
</reference>
<dbReference type="Proteomes" id="UP000824262">
    <property type="component" value="Unassembled WGS sequence"/>
</dbReference>
<keyword evidence="1" id="KW-0812">Transmembrane</keyword>
<keyword evidence="1" id="KW-1133">Transmembrane helix</keyword>